<reference evidence="4 5" key="1">
    <citation type="journal article" date="2023" name="Int. J. Syst. Evol. Microbiol.">
        <title>Sellimonas catena sp. nov., isolated from human faeces.</title>
        <authorList>
            <person name="Hisatomi A."/>
            <person name="Ohkuma M."/>
            <person name="Sakamoto M."/>
        </authorList>
    </citation>
    <scope>NUCLEOTIDE SEQUENCE [LARGE SCALE GENOMIC DNA]</scope>
    <source>
        <strain evidence="4 5">12EGH17</strain>
    </source>
</reference>
<feature type="DNA-binding region" description="OmpR/PhoB-type" evidence="2">
    <location>
        <begin position="1"/>
        <end position="80"/>
    </location>
</feature>
<proteinExistence type="predicted"/>
<evidence type="ECO:0000259" key="3">
    <source>
        <dbReference type="PROSITE" id="PS51755"/>
    </source>
</evidence>
<dbReference type="InterPro" id="IPR016032">
    <property type="entry name" value="Sig_transdc_resp-reg_C-effctor"/>
</dbReference>
<keyword evidence="5" id="KW-1185">Reference proteome</keyword>
<dbReference type="GO" id="GO:0003677">
    <property type="term" value="F:DNA binding"/>
    <property type="evidence" value="ECO:0007669"/>
    <property type="project" value="UniProtKB-UniRule"/>
</dbReference>
<evidence type="ECO:0000313" key="5">
    <source>
        <dbReference type="Proteomes" id="UP001145145"/>
    </source>
</evidence>
<sequence>MEGKEIYLTHHEFDMILFLARHPGQVFSREQLYEAVWDDIPVSVYAKVMCMISSIRQKLKSCTDKEYIQTVWGVGYKFDPGT</sequence>
<dbReference type="InterPro" id="IPR036388">
    <property type="entry name" value="WH-like_DNA-bd_sf"/>
</dbReference>
<keyword evidence="1 2" id="KW-0238">DNA-binding</keyword>
<dbReference type="AlphaFoldDB" id="A0A9W6C4Q7"/>
<dbReference type="PROSITE" id="PS51755">
    <property type="entry name" value="OMPR_PHOB"/>
    <property type="match status" value="1"/>
</dbReference>
<accession>A0A9W6C4Q7</accession>
<protein>
    <recommendedName>
        <fullName evidence="3">OmpR/PhoB-type domain-containing protein</fullName>
    </recommendedName>
</protein>
<dbReference type="InterPro" id="IPR001867">
    <property type="entry name" value="OmpR/PhoB-type_DNA-bd"/>
</dbReference>
<comment type="caution">
    <text evidence="4">The sequence shown here is derived from an EMBL/GenBank/DDBJ whole genome shotgun (WGS) entry which is preliminary data.</text>
</comment>
<dbReference type="EMBL" id="BSBO01000021">
    <property type="protein sequence ID" value="GLG04941.1"/>
    <property type="molecule type" value="Genomic_DNA"/>
</dbReference>
<dbReference type="SMART" id="SM00862">
    <property type="entry name" value="Trans_reg_C"/>
    <property type="match status" value="1"/>
</dbReference>
<evidence type="ECO:0000256" key="2">
    <source>
        <dbReference type="PROSITE-ProRule" id="PRU01091"/>
    </source>
</evidence>
<dbReference type="Pfam" id="PF00486">
    <property type="entry name" value="Trans_reg_C"/>
    <property type="match status" value="1"/>
</dbReference>
<feature type="domain" description="OmpR/PhoB-type" evidence="3">
    <location>
        <begin position="1"/>
        <end position="80"/>
    </location>
</feature>
<dbReference type="Gene3D" id="1.10.10.10">
    <property type="entry name" value="Winged helix-like DNA-binding domain superfamily/Winged helix DNA-binding domain"/>
    <property type="match status" value="1"/>
</dbReference>
<organism evidence="4 5">
    <name type="scientific">Sellimonas catena</name>
    <dbReference type="NCBI Taxonomy" id="2994035"/>
    <lineage>
        <taxon>Bacteria</taxon>
        <taxon>Bacillati</taxon>
        <taxon>Bacillota</taxon>
        <taxon>Clostridia</taxon>
        <taxon>Lachnospirales</taxon>
        <taxon>Lachnospiraceae</taxon>
        <taxon>Sellimonas</taxon>
    </lineage>
</organism>
<gene>
    <name evidence="4" type="ORF">Selli1_21150</name>
</gene>
<dbReference type="CDD" id="cd00383">
    <property type="entry name" value="trans_reg_C"/>
    <property type="match status" value="1"/>
</dbReference>
<evidence type="ECO:0000256" key="1">
    <source>
        <dbReference type="ARBA" id="ARBA00023125"/>
    </source>
</evidence>
<dbReference type="SUPFAM" id="SSF46894">
    <property type="entry name" value="C-terminal effector domain of the bipartite response regulators"/>
    <property type="match status" value="1"/>
</dbReference>
<dbReference type="GO" id="GO:0006355">
    <property type="term" value="P:regulation of DNA-templated transcription"/>
    <property type="evidence" value="ECO:0007669"/>
    <property type="project" value="InterPro"/>
</dbReference>
<dbReference type="GO" id="GO:0000160">
    <property type="term" value="P:phosphorelay signal transduction system"/>
    <property type="evidence" value="ECO:0007669"/>
    <property type="project" value="InterPro"/>
</dbReference>
<name>A0A9W6C4Q7_9FIRM</name>
<dbReference type="Proteomes" id="UP001145145">
    <property type="component" value="Unassembled WGS sequence"/>
</dbReference>
<evidence type="ECO:0000313" key="4">
    <source>
        <dbReference type="EMBL" id="GLG04941.1"/>
    </source>
</evidence>